<sequence length="129" mass="14124">MQPADGCVQGLHVGYDRAGSRRFGKDLRGLFPQLQLPARDLGGGQLVMGGQLSQRLVLGERGQRHLSFELGRIATAGAFWGHNRAKLARFDCPNFGEYYTHLALNAGVYFLRVEGPPPKFDFSVMSSGS</sequence>
<evidence type="ECO:0000313" key="1">
    <source>
        <dbReference type="EMBL" id="OGX83515.1"/>
    </source>
</evidence>
<dbReference type="Proteomes" id="UP000177791">
    <property type="component" value="Unassembled WGS sequence"/>
</dbReference>
<dbReference type="EMBL" id="MDZC01000083">
    <property type="protein sequence ID" value="OGX83515.1"/>
    <property type="molecule type" value="Genomic_DNA"/>
</dbReference>
<proteinExistence type="predicted"/>
<evidence type="ECO:0000313" key="2">
    <source>
        <dbReference type="Proteomes" id="UP000177791"/>
    </source>
</evidence>
<reference evidence="1 2" key="1">
    <citation type="submission" date="2016-08" db="EMBL/GenBank/DDBJ databases">
        <title>Hymenobacter coccineus sp. nov., Hymenobacter lapidarius sp. nov. and Hymenobacter glacialis sp. nov., isolated from Antarctic soil.</title>
        <authorList>
            <person name="Sedlacek I."/>
            <person name="Kralova S."/>
            <person name="Kyrova K."/>
            <person name="Maslanova I."/>
            <person name="Stankova E."/>
            <person name="Vrbovska V."/>
            <person name="Nemec M."/>
            <person name="Bartak M."/>
            <person name="Svec P."/>
            <person name="Busse H.-J."/>
            <person name="Pantucek R."/>
        </authorList>
    </citation>
    <scope>NUCLEOTIDE SEQUENCE [LARGE SCALE GENOMIC DNA]</scope>
    <source>
        <strain evidence="1 2">CCM 8648</strain>
    </source>
</reference>
<organism evidence="1 2">
    <name type="scientific">Hymenobacter glacialis</name>
    <dbReference type="NCBI Taxonomy" id="1908236"/>
    <lineage>
        <taxon>Bacteria</taxon>
        <taxon>Pseudomonadati</taxon>
        <taxon>Bacteroidota</taxon>
        <taxon>Cytophagia</taxon>
        <taxon>Cytophagales</taxon>
        <taxon>Hymenobacteraceae</taxon>
        <taxon>Hymenobacter</taxon>
    </lineage>
</organism>
<gene>
    <name evidence="1" type="ORF">BEN48_17035</name>
</gene>
<protein>
    <submittedName>
        <fullName evidence="1">Uncharacterized protein</fullName>
    </submittedName>
</protein>
<accession>A0A1G1SY20</accession>
<comment type="caution">
    <text evidence="1">The sequence shown here is derived from an EMBL/GenBank/DDBJ whole genome shotgun (WGS) entry which is preliminary data.</text>
</comment>
<keyword evidence="2" id="KW-1185">Reference proteome</keyword>
<dbReference type="AlphaFoldDB" id="A0A1G1SY20"/>
<name>A0A1G1SY20_9BACT</name>